<evidence type="ECO:0000256" key="4">
    <source>
        <dbReference type="ARBA" id="ARBA00022741"/>
    </source>
</evidence>
<dbReference type="OrthoDB" id="9785229at2"/>
<dbReference type="Pfam" id="PF00005">
    <property type="entry name" value="ABC_tran"/>
    <property type="match status" value="1"/>
</dbReference>
<dbReference type="RefSeq" id="WP_091493128.1">
    <property type="nucleotide sequence ID" value="NZ_FOMH01000005.1"/>
</dbReference>
<accession>A0A1I1QA91</accession>
<dbReference type="InterPro" id="IPR027417">
    <property type="entry name" value="P-loop_NTPase"/>
</dbReference>
<dbReference type="Gene3D" id="3.40.50.300">
    <property type="entry name" value="P-loop containing nucleotide triphosphate hydrolases"/>
    <property type="match status" value="1"/>
</dbReference>
<dbReference type="SUPFAM" id="SSF52540">
    <property type="entry name" value="P-loop containing nucleoside triphosphate hydrolases"/>
    <property type="match status" value="1"/>
</dbReference>
<proteinExistence type="inferred from homology"/>
<evidence type="ECO:0000256" key="1">
    <source>
        <dbReference type="ARBA" id="ARBA00005417"/>
    </source>
</evidence>
<keyword evidence="5 7" id="KW-0067">ATP-binding</keyword>
<evidence type="ECO:0000256" key="3">
    <source>
        <dbReference type="ARBA" id="ARBA00022458"/>
    </source>
</evidence>
<evidence type="ECO:0000313" key="7">
    <source>
        <dbReference type="EMBL" id="SFD18872.1"/>
    </source>
</evidence>
<sequence length="316" mass="35371">METTTIVRVEDLSHQYSKDWAIQNINFEIKENRILGLLGSNGAGKSTTMNILCGVLNQTKGNIFIDGINLKENPVEAKKLIGFLPQTPPLHLDLTVDEYLIHCAQLRLVPKENLRNAVEKAKEKCGISHFSHRLIKNLSGGYRQRVGIAQAIIHEPKLVVLDEPTNGLDPNQILEVRNLIKKIAQDKAVIFSSHILSEVQATCQDIKMIENGHMVFSDTLEAFNNYIEADKLTASFENPPAVEAFKEISEVTDAVYLTPKKVQITFSGTQEVAEKIVSLSVQKNWKLREIQFEKVSLDEIFAQLSKKAPSKNAILS</sequence>
<evidence type="ECO:0000256" key="2">
    <source>
        <dbReference type="ARBA" id="ARBA00022448"/>
    </source>
</evidence>
<dbReference type="InterPro" id="IPR050763">
    <property type="entry name" value="ABC_transporter_ATP-binding"/>
</dbReference>
<evidence type="ECO:0000259" key="6">
    <source>
        <dbReference type="PROSITE" id="PS50893"/>
    </source>
</evidence>
<protein>
    <submittedName>
        <fullName evidence="7">ABC-2 type transport system ATP-binding protein</fullName>
    </submittedName>
</protein>
<evidence type="ECO:0000313" key="8">
    <source>
        <dbReference type="Proteomes" id="UP000199672"/>
    </source>
</evidence>
<dbReference type="GO" id="GO:0016887">
    <property type="term" value="F:ATP hydrolysis activity"/>
    <property type="evidence" value="ECO:0007669"/>
    <property type="project" value="InterPro"/>
</dbReference>
<dbReference type="PROSITE" id="PS50893">
    <property type="entry name" value="ABC_TRANSPORTER_2"/>
    <property type="match status" value="1"/>
</dbReference>
<dbReference type="InterPro" id="IPR003593">
    <property type="entry name" value="AAA+_ATPase"/>
</dbReference>
<dbReference type="PANTHER" id="PTHR42711">
    <property type="entry name" value="ABC TRANSPORTER ATP-BINDING PROTEIN"/>
    <property type="match status" value="1"/>
</dbReference>
<feature type="domain" description="ABC transporter" evidence="6">
    <location>
        <begin position="7"/>
        <end position="236"/>
    </location>
</feature>
<keyword evidence="4" id="KW-0547">Nucleotide-binding</keyword>
<evidence type="ECO:0000256" key="5">
    <source>
        <dbReference type="ARBA" id="ARBA00022840"/>
    </source>
</evidence>
<organism evidence="7 8">
    <name type="scientific">Flavobacterium phragmitis</name>
    <dbReference type="NCBI Taxonomy" id="739143"/>
    <lineage>
        <taxon>Bacteria</taxon>
        <taxon>Pseudomonadati</taxon>
        <taxon>Bacteroidota</taxon>
        <taxon>Flavobacteriia</taxon>
        <taxon>Flavobacteriales</taxon>
        <taxon>Flavobacteriaceae</taxon>
        <taxon>Flavobacterium</taxon>
    </lineage>
</organism>
<dbReference type="InterPro" id="IPR003439">
    <property type="entry name" value="ABC_transporter-like_ATP-bd"/>
</dbReference>
<dbReference type="EMBL" id="FOMH01000005">
    <property type="protein sequence ID" value="SFD18872.1"/>
    <property type="molecule type" value="Genomic_DNA"/>
</dbReference>
<reference evidence="8" key="1">
    <citation type="submission" date="2016-10" db="EMBL/GenBank/DDBJ databases">
        <authorList>
            <person name="Varghese N."/>
            <person name="Submissions S."/>
        </authorList>
    </citation>
    <scope>NUCLEOTIDE SEQUENCE [LARGE SCALE GENOMIC DNA]</scope>
    <source>
        <strain evidence="8">CGMCC 1.10370</strain>
    </source>
</reference>
<keyword evidence="3" id="KW-0536">Nodulation</keyword>
<comment type="similarity">
    <text evidence="1">Belongs to the ABC transporter superfamily.</text>
</comment>
<dbReference type="PANTHER" id="PTHR42711:SF5">
    <property type="entry name" value="ABC TRANSPORTER ATP-BINDING PROTEIN NATA"/>
    <property type="match status" value="1"/>
</dbReference>
<gene>
    <name evidence="7" type="ORF">SAMN05216297_105175</name>
</gene>
<dbReference type="AlphaFoldDB" id="A0A1I1QA91"/>
<dbReference type="GO" id="GO:0005524">
    <property type="term" value="F:ATP binding"/>
    <property type="evidence" value="ECO:0007669"/>
    <property type="project" value="UniProtKB-KW"/>
</dbReference>
<name>A0A1I1QA91_9FLAO</name>
<keyword evidence="2" id="KW-0813">Transport</keyword>
<dbReference type="Proteomes" id="UP000199672">
    <property type="component" value="Unassembled WGS sequence"/>
</dbReference>
<dbReference type="SMART" id="SM00382">
    <property type="entry name" value="AAA"/>
    <property type="match status" value="1"/>
</dbReference>
<keyword evidence="8" id="KW-1185">Reference proteome</keyword>
<dbReference type="STRING" id="739143.SAMN05216297_105175"/>